<proteinExistence type="predicted"/>
<reference evidence="3 4" key="1">
    <citation type="submission" date="2019-04" db="EMBL/GenBank/DDBJ databases">
        <title>Trinickia sp. 7GSK02, isolated from subtropical forest soil.</title>
        <authorList>
            <person name="Gao Z.-H."/>
            <person name="Qiu L.-H."/>
        </authorList>
    </citation>
    <scope>NUCLEOTIDE SEQUENCE [LARGE SCALE GENOMIC DNA]</scope>
    <source>
        <strain evidence="3 4">7GSK02</strain>
    </source>
</reference>
<accession>A0A4U1I240</accession>
<evidence type="ECO:0000313" key="4">
    <source>
        <dbReference type="Proteomes" id="UP000305539"/>
    </source>
</evidence>
<evidence type="ECO:0000313" key="3">
    <source>
        <dbReference type="EMBL" id="TKC87247.1"/>
    </source>
</evidence>
<feature type="region of interest" description="Disordered" evidence="1">
    <location>
        <begin position="62"/>
        <end position="102"/>
    </location>
</feature>
<feature type="chain" id="PRO_5020217211" evidence="2">
    <location>
        <begin position="28"/>
        <end position="102"/>
    </location>
</feature>
<feature type="compositionally biased region" description="Polar residues" evidence="1">
    <location>
        <begin position="62"/>
        <end position="74"/>
    </location>
</feature>
<dbReference type="Pfam" id="PF07769">
    <property type="entry name" value="PsiF_repeat"/>
    <property type="match status" value="2"/>
</dbReference>
<comment type="caution">
    <text evidence="3">The sequence shown here is derived from an EMBL/GenBank/DDBJ whole genome shotgun (WGS) entry which is preliminary data.</text>
</comment>
<dbReference type="OrthoDB" id="8001925at2"/>
<name>A0A4U1I240_9BURK</name>
<keyword evidence="2" id="KW-0732">Signal</keyword>
<dbReference type="InterPro" id="IPR011690">
    <property type="entry name" value="P_starv_induced_PsiF"/>
</dbReference>
<dbReference type="EMBL" id="SWJE01000009">
    <property type="protein sequence ID" value="TKC87247.1"/>
    <property type="molecule type" value="Genomic_DNA"/>
</dbReference>
<organism evidence="3 4">
    <name type="scientific">Trinickia terrae</name>
    <dbReference type="NCBI Taxonomy" id="2571161"/>
    <lineage>
        <taxon>Bacteria</taxon>
        <taxon>Pseudomonadati</taxon>
        <taxon>Pseudomonadota</taxon>
        <taxon>Betaproteobacteria</taxon>
        <taxon>Burkholderiales</taxon>
        <taxon>Burkholderiaceae</taxon>
        <taxon>Trinickia</taxon>
    </lineage>
</organism>
<feature type="compositionally biased region" description="Basic and acidic residues" evidence="1">
    <location>
        <begin position="82"/>
        <end position="94"/>
    </location>
</feature>
<protein>
    <submittedName>
        <fullName evidence="3">Phosphate starvation-inducible protein PsiF</fullName>
    </submittedName>
</protein>
<sequence>MKIRSAFALSALAAVLAGAALCPPAFAQNSQQSKMTMCNQQAGDKKGDDRKAFMKDCLSKNSAASAKPMTQQEKMSMCNKQAGDKKGDDRKAFMKDCLSNKS</sequence>
<dbReference type="RefSeq" id="WP_136896456.1">
    <property type="nucleotide sequence ID" value="NZ_SWJE01000009.1"/>
</dbReference>
<feature type="signal peptide" evidence="2">
    <location>
        <begin position="1"/>
        <end position="27"/>
    </location>
</feature>
<evidence type="ECO:0000256" key="1">
    <source>
        <dbReference type="SAM" id="MobiDB-lite"/>
    </source>
</evidence>
<keyword evidence="4" id="KW-1185">Reference proteome</keyword>
<gene>
    <name evidence="3" type="ORF">FAZ69_18105</name>
</gene>
<dbReference type="AlphaFoldDB" id="A0A4U1I240"/>
<evidence type="ECO:0000256" key="2">
    <source>
        <dbReference type="SAM" id="SignalP"/>
    </source>
</evidence>
<dbReference type="Proteomes" id="UP000305539">
    <property type="component" value="Unassembled WGS sequence"/>
</dbReference>